<feature type="region of interest" description="Disordered" evidence="1">
    <location>
        <begin position="154"/>
        <end position="204"/>
    </location>
</feature>
<proteinExistence type="predicted"/>
<dbReference type="PANTHER" id="PTHR31157:SF1">
    <property type="entry name" value="SCP DOMAIN-CONTAINING PROTEIN"/>
    <property type="match status" value="1"/>
</dbReference>
<dbReference type="KEGG" id="vpy:HZI73_01945"/>
<dbReference type="SUPFAM" id="SSF55383">
    <property type="entry name" value="Copper amine oxidase, domain N"/>
    <property type="match status" value="1"/>
</dbReference>
<dbReference type="Proteomes" id="UP000683246">
    <property type="component" value="Chromosome"/>
</dbReference>
<dbReference type="CDD" id="cd05379">
    <property type="entry name" value="CAP_bacterial"/>
    <property type="match status" value="1"/>
</dbReference>
<dbReference type="SUPFAM" id="SSF55797">
    <property type="entry name" value="PR-1-like"/>
    <property type="match status" value="1"/>
</dbReference>
<feature type="chain" id="PRO_5035169200" evidence="2">
    <location>
        <begin position="28"/>
        <end position="474"/>
    </location>
</feature>
<dbReference type="RefSeq" id="WP_212696584.1">
    <property type="nucleotide sequence ID" value="NZ_CP058649.1"/>
</dbReference>
<evidence type="ECO:0000313" key="7">
    <source>
        <dbReference type="Proteomes" id="UP000683246"/>
    </source>
</evidence>
<keyword evidence="2" id="KW-0732">Signal</keyword>
<evidence type="ECO:0000256" key="1">
    <source>
        <dbReference type="SAM" id="MobiDB-lite"/>
    </source>
</evidence>
<evidence type="ECO:0000313" key="6">
    <source>
        <dbReference type="EMBL" id="QUI21123.1"/>
    </source>
</evidence>
<dbReference type="InterPro" id="IPR014044">
    <property type="entry name" value="CAP_dom"/>
</dbReference>
<dbReference type="Gene3D" id="3.30.457.10">
    <property type="entry name" value="Copper amine oxidase-like, N-terminal domain"/>
    <property type="match status" value="1"/>
</dbReference>
<dbReference type="InterPro" id="IPR035940">
    <property type="entry name" value="CAP_sf"/>
</dbReference>
<evidence type="ECO:0000259" key="5">
    <source>
        <dbReference type="Pfam" id="PF14504"/>
    </source>
</evidence>
<dbReference type="AlphaFoldDB" id="A0A8J8MGY3"/>
<feature type="domain" description="CAP-associated" evidence="5">
    <location>
        <begin position="217"/>
        <end position="326"/>
    </location>
</feature>
<feature type="signal peptide" evidence="2">
    <location>
        <begin position="1"/>
        <end position="27"/>
    </location>
</feature>
<dbReference type="Pfam" id="PF00188">
    <property type="entry name" value="CAP"/>
    <property type="match status" value="1"/>
</dbReference>
<keyword evidence="7" id="KW-1185">Reference proteome</keyword>
<organism evidence="6 7">
    <name type="scientific">Vallitalea pronyensis</name>
    <dbReference type="NCBI Taxonomy" id="1348613"/>
    <lineage>
        <taxon>Bacteria</taxon>
        <taxon>Bacillati</taxon>
        <taxon>Bacillota</taxon>
        <taxon>Clostridia</taxon>
        <taxon>Lachnospirales</taxon>
        <taxon>Vallitaleaceae</taxon>
        <taxon>Vallitalea</taxon>
    </lineage>
</organism>
<feature type="compositionally biased region" description="Acidic residues" evidence="1">
    <location>
        <begin position="163"/>
        <end position="175"/>
    </location>
</feature>
<protein>
    <submittedName>
        <fullName evidence="6">Uncharacterized protein</fullName>
    </submittedName>
</protein>
<evidence type="ECO:0000256" key="2">
    <source>
        <dbReference type="SAM" id="SignalP"/>
    </source>
</evidence>
<dbReference type="InterPro" id="IPR036582">
    <property type="entry name" value="Mao_N_sf"/>
</dbReference>
<feature type="domain" description="SCP" evidence="3">
    <location>
        <begin position="355"/>
        <end position="471"/>
    </location>
</feature>
<dbReference type="InterPro" id="IPR012854">
    <property type="entry name" value="Cu_amine_oxidase-like_N"/>
</dbReference>
<dbReference type="EMBL" id="CP058649">
    <property type="protein sequence ID" value="QUI21123.1"/>
    <property type="molecule type" value="Genomic_DNA"/>
</dbReference>
<name>A0A8J8MGY3_9FIRM</name>
<dbReference type="Gene3D" id="3.40.33.10">
    <property type="entry name" value="CAP"/>
    <property type="match status" value="1"/>
</dbReference>
<accession>A0A8J8MGY3</accession>
<evidence type="ECO:0000259" key="4">
    <source>
        <dbReference type="Pfam" id="PF07833"/>
    </source>
</evidence>
<dbReference type="Pfam" id="PF07833">
    <property type="entry name" value="Cu_amine_oxidN1"/>
    <property type="match status" value="1"/>
</dbReference>
<reference evidence="6" key="1">
    <citation type="submission" date="2020-07" db="EMBL/GenBank/DDBJ databases">
        <title>Vallitalea pronyensis genome.</title>
        <authorList>
            <person name="Postec A."/>
        </authorList>
    </citation>
    <scope>NUCLEOTIDE SEQUENCE</scope>
    <source>
        <strain evidence="6">FatNI3</strain>
    </source>
</reference>
<dbReference type="Pfam" id="PF14504">
    <property type="entry name" value="CAP_assoc_N"/>
    <property type="match status" value="1"/>
</dbReference>
<feature type="domain" description="Copper amine oxidase-like N-terminal" evidence="4">
    <location>
        <begin position="46"/>
        <end position="156"/>
    </location>
</feature>
<dbReference type="InterPro" id="IPR029410">
    <property type="entry name" value="CAP_assoc"/>
</dbReference>
<sequence length="474" mass="53384">MTKKLVGLLLVVVMAFSLFGTTISAQATGQNCGYTQERATGPKVYMNGNKVLFNKDLGYPYIDRSNRTQIPFRAFSEACQFQVGWDGETRTGYAKKGDMTVTIPVDKNYITVNGKVVNSDTQNVIINGRVHLPLRIVLEAFGYNVKWDGDNGCIYIQPGDDQQQPEEPTEPEPVDPGDNNEQPVEQPTEPGDNGNEQPQEPAEPVEFSKEALRGIHIGDDVSKVTDKLGQPKRTDVSGHGFKWYIYNQAYEQYLQIGIKDNKVVALYTNASYWKLTETVRYGASTDTVKKDFGAKNDYGNQLKTTAGDMDYTFYVDQYDNNKVVAVLMMDKGVKSKGYYVQSSAELRTSYENEVFDLTNVERVNKGLKPYKWRDDLAKVARDHSKDMIANDYFSHTNKQGQAPWDRAKQAGISYSYFSENIAYGQKDAMHVVNGWMNSSGHRRSILSTDCTGLGVGVWFKSDNTPYYTQNFIKD</sequence>
<evidence type="ECO:0000259" key="3">
    <source>
        <dbReference type="Pfam" id="PF00188"/>
    </source>
</evidence>
<dbReference type="PANTHER" id="PTHR31157">
    <property type="entry name" value="SCP DOMAIN-CONTAINING PROTEIN"/>
    <property type="match status" value="1"/>
</dbReference>
<gene>
    <name evidence="6" type="ORF">HZI73_01945</name>
</gene>